<feature type="signal peptide" evidence="14">
    <location>
        <begin position="1"/>
        <end position="18"/>
    </location>
</feature>
<evidence type="ECO:0000256" key="3">
    <source>
        <dbReference type="ARBA" id="ARBA00023157"/>
    </source>
</evidence>
<dbReference type="PRINTS" id="PR00791">
    <property type="entry name" value="PEPDIPTASEA"/>
</dbReference>
<keyword evidence="13" id="KW-0645">Protease</keyword>
<feature type="glycosylation site" description="N-linked (GlcNAc...) asparagine" evidence="6">
    <location>
        <position position="55"/>
    </location>
</feature>
<keyword evidence="3 10" id="KW-1015">Disulfide bond</keyword>
<comment type="caution">
    <text evidence="12">Lacks conserved residue(s) required for the propagation of feature annotation.</text>
</comment>
<dbReference type="SUPFAM" id="SSF55486">
    <property type="entry name" value="Metalloproteases ('zincins'), catalytic domain"/>
    <property type="match status" value="1"/>
</dbReference>
<dbReference type="PANTHER" id="PTHR10514">
    <property type="entry name" value="ANGIOTENSIN-CONVERTING ENZYME"/>
    <property type="match status" value="1"/>
</dbReference>
<keyword evidence="13" id="KW-0378">Hydrolase</keyword>
<evidence type="ECO:0000256" key="14">
    <source>
        <dbReference type="SAM" id="SignalP"/>
    </source>
</evidence>
<evidence type="ECO:0000256" key="1">
    <source>
        <dbReference type="ARBA" id="ARBA00008139"/>
    </source>
</evidence>
<feature type="binding site" evidence="11">
    <location>
        <position position="364"/>
    </location>
    <ligand>
        <name>Zn(2+)</name>
        <dbReference type="ChEBI" id="CHEBI:29105"/>
        <label>2</label>
        <note>catalytic</note>
    </ligand>
</feature>
<dbReference type="EMBL" id="JARKIK010000030">
    <property type="protein sequence ID" value="KAK8741596.1"/>
    <property type="molecule type" value="Genomic_DNA"/>
</dbReference>
<feature type="active site" description="Proton acceptor 1" evidence="5">
    <location>
        <position position="361"/>
    </location>
</feature>
<dbReference type="InterPro" id="IPR001548">
    <property type="entry name" value="Peptidase_M2"/>
</dbReference>
<dbReference type="Proteomes" id="UP001445076">
    <property type="component" value="Unassembled WGS sequence"/>
</dbReference>
<feature type="disulfide bond" evidence="10">
    <location>
        <begin position="515"/>
        <end position="527"/>
    </location>
</feature>
<keyword evidence="13" id="KW-0121">Carboxypeptidase</keyword>
<dbReference type="GO" id="GO:0006508">
    <property type="term" value="P:proteolysis"/>
    <property type="evidence" value="ECO:0007669"/>
    <property type="project" value="UniProtKB-KW"/>
</dbReference>
<evidence type="ECO:0000313" key="15">
    <source>
        <dbReference type="EMBL" id="KAK8741596.1"/>
    </source>
</evidence>
<evidence type="ECO:0000256" key="4">
    <source>
        <dbReference type="ARBA" id="ARBA00023180"/>
    </source>
</evidence>
<evidence type="ECO:0000256" key="13">
    <source>
        <dbReference type="RuleBase" id="RU361144"/>
    </source>
</evidence>
<evidence type="ECO:0000256" key="6">
    <source>
        <dbReference type="PIRSR" id="PIRSR601548-10"/>
    </source>
</evidence>
<dbReference type="EMBL" id="JARKIK010000030">
    <property type="protein sequence ID" value="KAK8741598.1"/>
    <property type="molecule type" value="Genomic_DNA"/>
</dbReference>
<feature type="binding site" evidence="8">
    <location>
        <position position="203"/>
    </location>
    <ligand>
        <name>chloride</name>
        <dbReference type="ChEBI" id="CHEBI:17996"/>
        <label>1</label>
    </ligand>
</feature>
<dbReference type="EC" id="3.4.-.-" evidence="13"/>
<feature type="binding site" evidence="9">
    <location>
        <position position="388"/>
    </location>
    <ligand>
        <name>Zn(2+)</name>
        <dbReference type="ChEBI" id="CHEBI:29105"/>
        <label>1</label>
        <note>catalytic</note>
    </ligand>
</feature>
<sequence length="540" mass="62956">MKAAYLVFLLVWCSLALAFDEAAEREATRLLTEYQEEAQKQYNKVSLVSWAYHTNITEHNKKIMEEASLAITEFQKEWYNKVKNYLDSDLSPETSRVMKMAFPVQLDQADAKNLTSILATMSTIYSTATVCLTPRKCVNLDPDLASIMASSRDHEKLNLIWEKWRTNVSRKIRPHYLQYMELVNKKARLNGYNDYGDELRMKYETKTFEEDVSKLYKELDPLYRLIHSYIRKKLRLVYPQIESRGLLPASVLGDMWGRFWTNIYPLVTPYPEKPDLDVTEAMKAQNYTVTRMFGMGEEFFTSMGLKALGESFWTLSMLERPKDGRSVTCHPTAWDFMDGRDYRIKMCAEINFDDLATIHHELGHIQYDMQYAHQPFTYRDGANDGFHEAIGELMSLSMSTPSHLVKVGLLEDATEDRELTINYLLRMALQSVTALPFHLVNDLWRWRAFRGEYLVQDYNTHYWKLKEQYLGVKAPVNRSSEDLDPPAIFHIANNYDMIRYFTRTILQFQFLEKLCEAAGHEGFLHTCDFYGSKKAGDLLG</sequence>
<evidence type="ECO:0000256" key="2">
    <source>
        <dbReference type="ARBA" id="ARBA00022729"/>
    </source>
</evidence>
<dbReference type="GO" id="GO:0008241">
    <property type="term" value="F:peptidyl-dipeptidase activity"/>
    <property type="evidence" value="ECO:0007669"/>
    <property type="project" value="InterPro"/>
</dbReference>
<protein>
    <recommendedName>
        <fullName evidence="13">Angiotensin-converting enzyme</fullName>
        <ecNumber evidence="13">3.4.-.-</ecNumber>
    </recommendedName>
</protein>
<dbReference type="AlphaFoldDB" id="A0AAW0XB43"/>
<evidence type="ECO:0000256" key="9">
    <source>
        <dbReference type="PIRSR" id="PIRSR601548-3"/>
    </source>
</evidence>
<dbReference type="Gene3D" id="1.10.1370.30">
    <property type="match status" value="1"/>
</dbReference>
<organism evidence="15 16">
    <name type="scientific">Cherax quadricarinatus</name>
    <name type="common">Australian red claw crayfish</name>
    <dbReference type="NCBI Taxonomy" id="27406"/>
    <lineage>
        <taxon>Eukaryota</taxon>
        <taxon>Metazoa</taxon>
        <taxon>Ecdysozoa</taxon>
        <taxon>Arthropoda</taxon>
        <taxon>Crustacea</taxon>
        <taxon>Multicrustacea</taxon>
        <taxon>Malacostraca</taxon>
        <taxon>Eumalacostraca</taxon>
        <taxon>Eucarida</taxon>
        <taxon>Decapoda</taxon>
        <taxon>Pleocyemata</taxon>
        <taxon>Astacidea</taxon>
        <taxon>Parastacoidea</taxon>
        <taxon>Parastacidae</taxon>
        <taxon>Cherax</taxon>
    </lineage>
</organism>
<keyword evidence="9 13" id="KW-0862">Zinc</keyword>
<dbReference type="GO" id="GO:0046872">
    <property type="term" value="F:metal ion binding"/>
    <property type="evidence" value="ECO:0007669"/>
    <property type="project" value="UniProtKB-KW"/>
</dbReference>
<gene>
    <name evidence="15" type="ORF">OTU49_002288</name>
</gene>
<feature type="chain" id="PRO_5044717422" description="Angiotensin-converting enzyme" evidence="14">
    <location>
        <begin position="19"/>
        <end position="540"/>
    </location>
</feature>
<evidence type="ECO:0000256" key="7">
    <source>
        <dbReference type="PIRSR" id="PIRSR601548-11"/>
    </source>
</evidence>
<evidence type="ECO:0000256" key="10">
    <source>
        <dbReference type="PIRSR" id="PIRSR601548-4"/>
    </source>
</evidence>
<dbReference type="PANTHER" id="PTHR10514:SF24">
    <property type="entry name" value="ANGIOTENSIN-CONVERTING ENZYME 2"/>
    <property type="match status" value="1"/>
</dbReference>
<keyword evidence="2 14" id="KW-0732">Signal</keyword>
<feature type="binding site" evidence="9">
    <location>
        <position position="360"/>
    </location>
    <ligand>
        <name>Zn(2+)</name>
        <dbReference type="ChEBI" id="CHEBI:29105"/>
        <label>1</label>
        <note>catalytic</note>
    </ligand>
</feature>
<feature type="active site" description="Proton donor 2" evidence="7">
    <location>
        <position position="490"/>
    </location>
</feature>
<reference evidence="15" key="2">
    <citation type="submission" date="2024-01" db="EMBL/GenBank/DDBJ databases">
        <authorList>
            <person name="He J."/>
            <person name="Wang M."/>
            <person name="Zheng J."/>
            <person name="Liu Z."/>
        </authorList>
    </citation>
    <scope>NUCLEOTIDE SEQUENCE</scope>
    <source>
        <strain evidence="15">ZL_2023a</strain>
        <tissue evidence="15">Muscle</tissue>
    </source>
</reference>
<feature type="disulfide bond" evidence="10">
    <location>
        <begin position="131"/>
        <end position="137"/>
    </location>
</feature>
<dbReference type="Pfam" id="PF01401">
    <property type="entry name" value="Peptidase_M2"/>
    <property type="match status" value="1"/>
</dbReference>
<evidence type="ECO:0000256" key="8">
    <source>
        <dbReference type="PIRSR" id="PIRSR601548-2"/>
    </source>
</evidence>
<evidence type="ECO:0000256" key="5">
    <source>
        <dbReference type="PIRSR" id="PIRSR601548-1"/>
    </source>
</evidence>
<keyword evidence="16" id="KW-1185">Reference proteome</keyword>
<dbReference type="CDD" id="cd06461">
    <property type="entry name" value="M2_ACE"/>
    <property type="match status" value="1"/>
</dbReference>
<feature type="binding site" evidence="11">
    <location>
        <position position="388"/>
    </location>
    <ligand>
        <name>Zn(2+)</name>
        <dbReference type="ChEBI" id="CHEBI:29105"/>
        <label>2</label>
        <note>catalytic</note>
    </ligand>
</feature>
<evidence type="ECO:0000313" key="16">
    <source>
        <dbReference type="Proteomes" id="UP001445076"/>
    </source>
</evidence>
<feature type="disulfide bond" evidence="10 12">
    <location>
        <begin position="329"/>
        <end position="347"/>
    </location>
</feature>
<keyword evidence="4 6" id="KW-0325">Glycoprotein</keyword>
<comment type="cofactor">
    <cofactor evidence="13">
        <name>Zn(2+)</name>
        <dbReference type="ChEBI" id="CHEBI:29105"/>
    </cofactor>
    <text evidence="13">Binds 1 zinc ion per subunit.</text>
</comment>
<reference evidence="15 16" key="1">
    <citation type="journal article" date="2024" name="BMC Genomics">
        <title>Genome assembly of redclaw crayfish (Cherax quadricarinatus) provides insights into its immune adaptation and hypoxia tolerance.</title>
        <authorList>
            <person name="Liu Z."/>
            <person name="Zheng J."/>
            <person name="Li H."/>
            <person name="Fang K."/>
            <person name="Wang S."/>
            <person name="He J."/>
            <person name="Zhou D."/>
            <person name="Weng S."/>
            <person name="Chi M."/>
            <person name="Gu Z."/>
            <person name="He J."/>
            <person name="Li F."/>
            <person name="Wang M."/>
        </authorList>
    </citation>
    <scope>NUCLEOTIDE SEQUENCE [LARGE SCALE GENOMIC DNA]</scope>
    <source>
        <strain evidence="15">ZL_2023a</strain>
    </source>
</reference>
<feature type="active site" description="Proton acceptor 2" evidence="7">
    <location>
        <position position="361"/>
    </location>
</feature>
<name>A0AAW0XB43_CHEQU</name>
<feature type="binding site" evidence="8">
    <location>
        <position position="499"/>
    </location>
    <ligand>
        <name>chloride</name>
        <dbReference type="ChEBI" id="CHEBI:17996"/>
        <label>1</label>
    </ligand>
</feature>
<feature type="active site" description="Proton donor 1" evidence="5">
    <location>
        <position position="490"/>
    </location>
</feature>
<evidence type="ECO:0000256" key="12">
    <source>
        <dbReference type="PROSITE-ProRule" id="PRU01355"/>
    </source>
</evidence>
<dbReference type="GO" id="GO:0004180">
    <property type="term" value="F:carboxypeptidase activity"/>
    <property type="evidence" value="ECO:0007669"/>
    <property type="project" value="UniProtKB-KW"/>
</dbReference>
<dbReference type="GO" id="GO:0005886">
    <property type="term" value="C:plasma membrane"/>
    <property type="evidence" value="ECO:0007669"/>
    <property type="project" value="TreeGrafter"/>
</dbReference>
<feature type="binding site" evidence="11">
    <location>
        <position position="360"/>
    </location>
    <ligand>
        <name>Zn(2+)</name>
        <dbReference type="ChEBI" id="CHEBI:29105"/>
        <label>2</label>
        <note>catalytic</note>
    </ligand>
</feature>
<evidence type="ECO:0000256" key="11">
    <source>
        <dbReference type="PIRSR" id="PIRSR601548-8"/>
    </source>
</evidence>
<feature type="binding site" evidence="9">
    <location>
        <position position="364"/>
    </location>
    <ligand>
        <name>Zn(2+)</name>
        <dbReference type="ChEBI" id="CHEBI:29105"/>
        <label>1</label>
        <note>catalytic</note>
    </ligand>
</feature>
<comment type="similarity">
    <text evidence="1 12 13">Belongs to the peptidase M2 family.</text>
</comment>
<dbReference type="PROSITE" id="PS52011">
    <property type="entry name" value="PEPTIDASE_M2"/>
    <property type="match status" value="1"/>
</dbReference>
<dbReference type="GO" id="GO:0008237">
    <property type="term" value="F:metallopeptidase activity"/>
    <property type="evidence" value="ECO:0007669"/>
    <property type="project" value="UniProtKB-KW"/>
</dbReference>
<accession>A0AAW0XB43</accession>
<keyword evidence="13" id="KW-0482">Metalloprotease</keyword>
<proteinExistence type="inferred from homology"/>
<comment type="caution">
    <text evidence="15">The sequence shown here is derived from an EMBL/GenBank/DDBJ whole genome shotgun (WGS) entry which is preliminary data.</text>
</comment>
<keyword evidence="9 13" id="KW-0479">Metal-binding</keyword>